<feature type="non-terminal residue" evidence="1">
    <location>
        <position position="1"/>
    </location>
</feature>
<name>A0A8J2JLR9_9HEXA</name>
<dbReference type="EMBL" id="CAJVCH010063468">
    <property type="protein sequence ID" value="CAG7719675.1"/>
    <property type="molecule type" value="Genomic_DNA"/>
</dbReference>
<organism evidence="1 2">
    <name type="scientific">Allacma fusca</name>
    <dbReference type="NCBI Taxonomy" id="39272"/>
    <lineage>
        <taxon>Eukaryota</taxon>
        <taxon>Metazoa</taxon>
        <taxon>Ecdysozoa</taxon>
        <taxon>Arthropoda</taxon>
        <taxon>Hexapoda</taxon>
        <taxon>Collembola</taxon>
        <taxon>Symphypleona</taxon>
        <taxon>Sminthuridae</taxon>
        <taxon>Allacma</taxon>
    </lineage>
</organism>
<evidence type="ECO:0000313" key="2">
    <source>
        <dbReference type="Proteomes" id="UP000708208"/>
    </source>
</evidence>
<reference evidence="1" key="1">
    <citation type="submission" date="2021-06" db="EMBL/GenBank/DDBJ databases">
        <authorList>
            <person name="Hodson N. C."/>
            <person name="Mongue J. A."/>
            <person name="Jaron S. K."/>
        </authorList>
    </citation>
    <scope>NUCLEOTIDE SEQUENCE</scope>
</reference>
<evidence type="ECO:0000313" key="1">
    <source>
        <dbReference type="EMBL" id="CAG7719675.1"/>
    </source>
</evidence>
<sequence>GGLKSVSDRVSSASDEDFLNEGTEKEARFFDFNFLGLMPSSELAWLNLGGARMNCGIAECLDELQSVLLR</sequence>
<protein>
    <submittedName>
        <fullName evidence="1">Uncharacterized protein</fullName>
    </submittedName>
</protein>
<accession>A0A8J2JLR9</accession>
<comment type="caution">
    <text evidence="1">The sequence shown here is derived from an EMBL/GenBank/DDBJ whole genome shotgun (WGS) entry which is preliminary data.</text>
</comment>
<dbReference type="Proteomes" id="UP000708208">
    <property type="component" value="Unassembled WGS sequence"/>
</dbReference>
<dbReference type="AlphaFoldDB" id="A0A8J2JLR9"/>
<gene>
    <name evidence="1" type="ORF">AFUS01_LOCUS8987</name>
</gene>
<proteinExistence type="predicted"/>
<keyword evidence="2" id="KW-1185">Reference proteome</keyword>